<keyword evidence="8" id="KW-1185">Reference proteome</keyword>
<evidence type="ECO:0000256" key="4">
    <source>
        <dbReference type="SAM" id="SignalP"/>
    </source>
</evidence>
<protein>
    <recommendedName>
        <fullName evidence="9">Inter-alpha-trypsin inhibitor heavy chain H3-like</fullName>
    </recommendedName>
</protein>
<keyword evidence="4" id="KW-0732">Signal</keyword>
<feature type="coiled-coil region" evidence="1">
    <location>
        <begin position="131"/>
        <end position="158"/>
    </location>
</feature>
<feature type="transmembrane region" description="Helical" evidence="3">
    <location>
        <begin position="784"/>
        <end position="804"/>
    </location>
</feature>
<dbReference type="PROSITE" id="PS50234">
    <property type="entry name" value="VWFA"/>
    <property type="match status" value="1"/>
</dbReference>
<comment type="caution">
    <text evidence="7">The sequence shown here is derived from an EMBL/GenBank/DDBJ whole genome shotgun (WGS) entry which is preliminary data.</text>
</comment>
<dbReference type="SMART" id="SM00609">
    <property type="entry name" value="VIT"/>
    <property type="match status" value="1"/>
</dbReference>
<sequence>MELTIHNPSPSLTRSALTILLLCCCNCPLEAIKLTSPGANRLVLQVESQPRHLHSAHPQALQRHQRDVRSSVRVKQFHVTSKLSSRFTTVTIESEVVNVDQSRSREISFQVQVPKAAFLSNFSMVVDGEKHIAQVQEKRAAERRYEEAKEKKQTAGHVKQSSLPLERGMELFTISVNLAPRGTAVFTLVYNELLERRRGTYRQRLVIQPGSIVANMSVHVSFAERQGFKSFAYKLPGSDTELTSSSPRDGTEVRARPDSRELIFCPTVEMQRGFDVQRGIHGEVVVLYSLQDEPQGGSVIVQDDYFAHFFAPPGLDPLPKNILFVIDISGSMSGAKIEQAKQALLKILDNLRDRDTFNILLFNSGVEVWAESPRSTLSVEIEKAKRFVKYELVANGATNIHLALTRGLEVLLKNSEQNSRKTADIIVFLTDGEPTSGIVDTNQIVRDVTRKNGGRSSIFSLGFGFDLNFDLITQVSDGNRGFARRVYADNDAEEQLTTFYEEISTPTLRDVMATYSSDVVDTLLLTDTTFPLFFQGREIIVAGRTKMAGGTGLVSLGAALHATGAEGAVDFVVPAGKVEVLSQAGEEDGVTEKLWAYMKIKSLLKKMDMTSSVAEKTRTREQALRMALTHGFVTPLTSFSLVVDINQSHHAQDDRWSAWTPPRPQRTYSPPPRAYSPRPRAYSPRPRAYSPPPRAYSPLPRAYSPPPRAYSPPPRANSPSARANKSPSRVFASDVNNARRESSQSYRDLDPDFLEQLRSSSPQKRAGMPRASSSIASSSRRMSGFWLGIAIVIFLSPVGLPPFFV</sequence>
<dbReference type="Proteomes" id="UP001374579">
    <property type="component" value="Unassembled WGS sequence"/>
</dbReference>
<dbReference type="AlphaFoldDB" id="A0AAN9BSJ8"/>
<evidence type="ECO:0000313" key="7">
    <source>
        <dbReference type="EMBL" id="KAK7110728.1"/>
    </source>
</evidence>
<feature type="chain" id="PRO_5042852655" description="Inter-alpha-trypsin inhibitor heavy chain H3-like" evidence="4">
    <location>
        <begin position="32"/>
        <end position="805"/>
    </location>
</feature>
<dbReference type="PROSITE" id="PS51468">
    <property type="entry name" value="VIT"/>
    <property type="match status" value="1"/>
</dbReference>
<evidence type="ECO:0000256" key="2">
    <source>
        <dbReference type="SAM" id="MobiDB-lite"/>
    </source>
</evidence>
<feature type="compositionally biased region" description="Pro residues" evidence="2">
    <location>
        <begin position="703"/>
        <end position="716"/>
    </location>
</feature>
<dbReference type="InterPro" id="IPR002035">
    <property type="entry name" value="VWF_A"/>
</dbReference>
<feature type="domain" description="VIT" evidence="6">
    <location>
        <begin position="58"/>
        <end position="192"/>
    </location>
</feature>
<dbReference type="InterPro" id="IPR013694">
    <property type="entry name" value="VIT"/>
</dbReference>
<dbReference type="InterPro" id="IPR036465">
    <property type="entry name" value="vWFA_dom_sf"/>
</dbReference>
<feature type="region of interest" description="Disordered" evidence="2">
    <location>
        <begin position="651"/>
        <end position="752"/>
    </location>
</feature>
<keyword evidence="3" id="KW-0472">Membrane</keyword>
<evidence type="ECO:0000256" key="1">
    <source>
        <dbReference type="SAM" id="Coils"/>
    </source>
</evidence>
<keyword evidence="1" id="KW-0175">Coiled coil</keyword>
<dbReference type="Pfam" id="PF08487">
    <property type="entry name" value="VIT"/>
    <property type="match status" value="1"/>
</dbReference>
<feature type="compositionally biased region" description="Pro residues" evidence="2">
    <location>
        <begin position="661"/>
        <end position="674"/>
    </location>
</feature>
<evidence type="ECO:0000259" key="6">
    <source>
        <dbReference type="PROSITE" id="PS51468"/>
    </source>
</evidence>
<name>A0AAN9BSJ8_9CAEN</name>
<feature type="compositionally biased region" description="Low complexity" evidence="2">
    <location>
        <begin position="675"/>
        <end position="688"/>
    </location>
</feature>
<dbReference type="PANTHER" id="PTHR10338">
    <property type="entry name" value="INTER-ALPHA-TRYPSIN INHIBITOR HEAVY CHAIN FAMILY MEMBER"/>
    <property type="match status" value="1"/>
</dbReference>
<keyword evidence="3" id="KW-1133">Transmembrane helix</keyword>
<dbReference type="EMBL" id="JBAMIC010000003">
    <property type="protein sequence ID" value="KAK7110728.1"/>
    <property type="molecule type" value="Genomic_DNA"/>
</dbReference>
<feature type="domain" description="VWFA" evidence="5">
    <location>
        <begin position="321"/>
        <end position="503"/>
    </location>
</feature>
<evidence type="ECO:0000313" key="8">
    <source>
        <dbReference type="Proteomes" id="UP001374579"/>
    </source>
</evidence>
<dbReference type="InterPro" id="IPR050934">
    <property type="entry name" value="ITIH"/>
</dbReference>
<gene>
    <name evidence="7" type="ORF">V1264_014555</name>
</gene>
<reference evidence="7 8" key="1">
    <citation type="submission" date="2024-02" db="EMBL/GenBank/DDBJ databases">
        <title>Chromosome-scale genome assembly of the rough periwinkle Littorina saxatilis.</title>
        <authorList>
            <person name="De Jode A."/>
            <person name="Faria R."/>
            <person name="Formenti G."/>
            <person name="Sims Y."/>
            <person name="Smith T.P."/>
            <person name="Tracey A."/>
            <person name="Wood J.M.D."/>
            <person name="Zagrodzka Z.B."/>
            <person name="Johannesson K."/>
            <person name="Butlin R.K."/>
            <person name="Leder E.H."/>
        </authorList>
    </citation>
    <scope>NUCLEOTIDE SEQUENCE [LARGE SCALE GENOMIC DNA]</scope>
    <source>
        <strain evidence="7">Snail1</strain>
        <tissue evidence="7">Muscle</tissue>
    </source>
</reference>
<organism evidence="7 8">
    <name type="scientific">Littorina saxatilis</name>
    <dbReference type="NCBI Taxonomy" id="31220"/>
    <lineage>
        <taxon>Eukaryota</taxon>
        <taxon>Metazoa</taxon>
        <taxon>Spiralia</taxon>
        <taxon>Lophotrochozoa</taxon>
        <taxon>Mollusca</taxon>
        <taxon>Gastropoda</taxon>
        <taxon>Caenogastropoda</taxon>
        <taxon>Littorinimorpha</taxon>
        <taxon>Littorinoidea</taxon>
        <taxon>Littorinidae</taxon>
        <taxon>Littorina</taxon>
    </lineage>
</organism>
<proteinExistence type="predicted"/>
<dbReference type="SUPFAM" id="SSF53300">
    <property type="entry name" value="vWA-like"/>
    <property type="match status" value="1"/>
</dbReference>
<dbReference type="SMART" id="SM00327">
    <property type="entry name" value="VWA"/>
    <property type="match status" value="1"/>
</dbReference>
<dbReference type="Gene3D" id="3.40.50.410">
    <property type="entry name" value="von Willebrand factor, type A domain"/>
    <property type="match status" value="1"/>
</dbReference>
<dbReference type="PANTHER" id="PTHR10338:SF108">
    <property type="entry name" value="INTER-ALPHA-TRYPSIN INHIBITOR HEAVY CHAIN H4-LIKE PROTEIN"/>
    <property type="match status" value="1"/>
</dbReference>
<dbReference type="Pfam" id="PF00092">
    <property type="entry name" value="VWA"/>
    <property type="match status" value="1"/>
</dbReference>
<evidence type="ECO:0000259" key="5">
    <source>
        <dbReference type="PROSITE" id="PS50234"/>
    </source>
</evidence>
<accession>A0AAN9BSJ8</accession>
<keyword evidence="3" id="KW-0812">Transmembrane</keyword>
<evidence type="ECO:0008006" key="9">
    <source>
        <dbReference type="Google" id="ProtNLM"/>
    </source>
</evidence>
<feature type="compositionally biased region" description="Basic and acidic residues" evidence="2">
    <location>
        <begin position="737"/>
        <end position="750"/>
    </location>
</feature>
<feature type="signal peptide" evidence="4">
    <location>
        <begin position="1"/>
        <end position="31"/>
    </location>
</feature>
<evidence type="ECO:0000256" key="3">
    <source>
        <dbReference type="SAM" id="Phobius"/>
    </source>
</evidence>